<dbReference type="PANTHER" id="PTHR43777:SF1">
    <property type="entry name" value="MOLYBDENUM COFACTOR CYTIDYLYLTRANSFERASE"/>
    <property type="match status" value="1"/>
</dbReference>
<accession>A0A023D331</accession>
<keyword evidence="4" id="KW-1185">Reference proteome</keyword>
<evidence type="ECO:0000259" key="2">
    <source>
        <dbReference type="Pfam" id="PF12804"/>
    </source>
</evidence>
<dbReference type="SUPFAM" id="SSF53448">
    <property type="entry name" value="Nucleotide-diphospho-sugar transferases"/>
    <property type="match status" value="1"/>
</dbReference>
<sequence length="185" mass="19883">MLAAGASRRFTAGNKLVEPYRGLPLIGHILRTIAGLDVGRRIVVTGEPYRSDIVAELKRYPDWRECVNARASEGMGRSIAVGSAALRPDAEGVFICPADMPGLTAEDFHSVAGIFSGPRSICRPIFDRRPGHPVLFGREHFGRLGALSGDHGAAGIVRDYPTDKAVYASSNPGTVFDCDTADRFV</sequence>
<reference evidence="4" key="1">
    <citation type="journal article" date="2014" name="FEMS Microbiol. Lett.">
        <title>Draft Genomic DNA Sequence of the Facultatively Methylotrophic Bacterium Acidomonas methanolica type strain MB58.</title>
        <authorList>
            <person name="Higashiura N."/>
            <person name="Hadano H."/>
            <person name="Hirakawa H."/>
            <person name="Matsutani M."/>
            <person name="Takabe S."/>
            <person name="Matsushita K."/>
            <person name="Azuma Y."/>
        </authorList>
    </citation>
    <scope>NUCLEOTIDE SEQUENCE [LARGE SCALE GENOMIC DNA]</scope>
    <source>
        <strain evidence="4">MB58</strain>
    </source>
</reference>
<dbReference type="EMBL" id="BAND01000015">
    <property type="protein sequence ID" value="GAJ28160.1"/>
    <property type="molecule type" value="Genomic_DNA"/>
</dbReference>
<dbReference type="AlphaFoldDB" id="A0A023D331"/>
<dbReference type="InterPro" id="IPR025877">
    <property type="entry name" value="MobA-like_NTP_Trfase"/>
</dbReference>
<proteinExistence type="predicted"/>
<feature type="domain" description="MobA-like NTP transferase" evidence="2">
    <location>
        <begin position="2"/>
        <end position="160"/>
    </location>
</feature>
<gene>
    <name evidence="3" type="ORF">Amme_015_027</name>
</gene>
<organism evidence="3 4">
    <name type="scientific">Acidomonas methanolica NBRC 104435</name>
    <dbReference type="NCBI Taxonomy" id="1231351"/>
    <lineage>
        <taxon>Bacteria</taxon>
        <taxon>Pseudomonadati</taxon>
        <taxon>Pseudomonadota</taxon>
        <taxon>Alphaproteobacteria</taxon>
        <taxon>Acetobacterales</taxon>
        <taxon>Acetobacteraceae</taxon>
        <taxon>Acidomonas</taxon>
    </lineage>
</organism>
<evidence type="ECO:0000256" key="1">
    <source>
        <dbReference type="ARBA" id="ARBA00022842"/>
    </source>
</evidence>
<dbReference type="Pfam" id="PF12804">
    <property type="entry name" value="NTP_transf_3"/>
    <property type="match status" value="1"/>
</dbReference>
<dbReference type="GO" id="GO:0016779">
    <property type="term" value="F:nucleotidyltransferase activity"/>
    <property type="evidence" value="ECO:0007669"/>
    <property type="project" value="UniProtKB-ARBA"/>
</dbReference>
<dbReference type="Proteomes" id="UP000019760">
    <property type="component" value="Unassembled WGS sequence"/>
</dbReference>
<evidence type="ECO:0000313" key="3">
    <source>
        <dbReference type="EMBL" id="GAJ28160.1"/>
    </source>
</evidence>
<dbReference type="CDD" id="cd04182">
    <property type="entry name" value="GT_2_like_f"/>
    <property type="match status" value="1"/>
</dbReference>
<evidence type="ECO:0000313" key="4">
    <source>
        <dbReference type="Proteomes" id="UP000019760"/>
    </source>
</evidence>
<dbReference type="InterPro" id="IPR029044">
    <property type="entry name" value="Nucleotide-diphossugar_trans"/>
</dbReference>
<comment type="caution">
    <text evidence="3">The sequence shown here is derived from an EMBL/GenBank/DDBJ whole genome shotgun (WGS) entry which is preliminary data.</text>
</comment>
<name>A0A023D331_ACIMT</name>
<reference evidence="3 4" key="2">
    <citation type="journal article" date="2014" name="FEMS Microbiol. Lett.">
        <title>Draft genomic DNA sequence of the facultatively methylotrophic bacterium Acidomonas methanolica type strain MB58.</title>
        <authorList>
            <person name="Higashiura N."/>
            <person name="Hadano H."/>
            <person name="Hirakawa H."/>
            <person name="Matsutani M."/>
            <person name="Takabe S."/>
            <person name="Matsushita K."/>
            <person name="Azuma Y."/>
        </authorList>
    </citation>
    <scope>NUCLEOTIDE SEQUENCE [LARGE SCALE GENOMIC DNA]</scope>
    <source>
        <strain evidence="3 4">MB58</strain>
    </source>
</reference>
<dbReference type="Gene3D" id="3.90.550.10">
    <property type="entry name" value="Spore Coat Polysaccharide Biosynthesis Protein SpsA, Chain A"/>
    <property type="match status" value="1"/>
</dbReference>
<dbReference type="PANTHER" id="PTHR43777">
    <property type="entry name" value="MOLYBDENUM COFACTOR CYTIDYLYLTRANSFERASE"/>
    <property type="match status" value="1"/>
</dbReference>
<protein>
    <submittedName>
        <fullName evidence="3">Mobilization protein essential for specific plasmid transfer MobA/MobL</fullName>
    </submittedName>
</protein>
<keyword evidence="1" id="KW-0460">Magnesium</keyword>